<reference evidence="3 4" key="1">
    <citation type="submission" date="2020-11" db="EMBL/GenBank/DDBJ databases">
        <title>Genomic insight of Alicyclobacillus mali FL 18 reveals a new arsenic-resistant strain, with potential in environmental biotechnology.</title>
        <authorList>
            <person name="Fiorentino G."/>
            <person name="Gallo G."/>
            <person name="Aulitto M."/>
        </authorList>
    </citation>
    <scope>NUCLEOTIDE SEQUENCE [LARGE SCALE GENOMIC DNA]</scope>
    <source>
        <strain evidence="3 4">FL 18</strain>
    </source>
</reference>
<evidence type="ECO:0000256" key="1">
    <source>
        <dbReference type="SAM" id="MobiDB-lite"/>
    </source>
</evidence>
<dbReference type="Pfam" id="PF07872">
    <property type="entry name" value="DUF1659"/>
    <property type="match status" value="1"/>
</dbReference>
<dbReference type="InterPro" id="IPR012454">
    <property type="entry name" value="DUF1659"/>
</dbReference>
<sequence length="104" mass="9990">MAQSSLALGTTLQLQTQSGTRANGQPKLKVHKFNHVSPQAADGDLLAVGLALAQLIDEPLVQVERVDVALLTNAPSGGSGAGAGGSGGSGSAGGTGTSGQGPSA</sequence>
<evidence type="ECO:0000259" key="2">
    <source>
        <dbReference type="Pfam" id="PF07872"/>
    </source>
</evidence>
<feature type="region of interest" description="Disordered" evidence="1">
    <location>
        <begin position="1"/>
        <end position="29"/>
    </location>
</feature>
<comment type="caution">
    <text evidence="3">The sequence shown here is derived from an EMBL/GenBank/DDBJ whole genome shotgun (WGS) entry which is preliminary data.</text>
</comment>
<dbReference type="EMBL" id="JADPKZ010000041">
    <property type="protein sequence ID" value="MBF8378138.1"/>
    <property type="molecule type" value="Genomic_DNA"/>
</dbReference>
<feature type="compositionally biased region" description="Low complexity" evidence="1">
    <location>
        <begin position="1"/>
        <end position="20"/>
    </location>
</feature>
<feature type="compositionally biased region" description="Gly residues" evidence="1">
    <location>
        <begin position="77"/>
        <end position="104"/>
    </location>
</feature>
<accession>A0ABS0F4C9</accession>
<name>A0ABS0F4C9_9BACL</name>
<feature type="domain" description="DUF1659" evidence="2">
    <location>
        <begin position="2"/>
        <end position="73"/>
    </location>
</feature>
<evidence type="ECO:0000313" key="4">
    <source>
        <dbReference type="Proteomes" id="UP000642910"/>
    </source>
</evidence>
<proteinExistence type="predicted"/>
<dbReference type="RefSeq" id="WP_067850574.1">
    <property type="nucleotide sequence ID" value="NZ_JADPKZ010000041.1"/>
</dbReference>
<keyword evidence="4" id="KW-1185">Reference proteome</keyword>
<gene>
    <name evidence="3" type="ORF">IW967_09735</name>
</gene>
<organism evidence="3 4">
    <name type="scientific">Alicyclobacillus mali</name>
    <name type="common">ex Roth et al. 2021</name>
    <dbReference type="NCBI Taxonomy" id="1123961"/>
    <lineage>
        <taxon>Bacteria</taxon>
        <taxon>Bacillati</taxon>
        <taxon>Bacillota</taxon>
        <taxon>Bacilli</taxon>
        <taxon>Bacillales</taxon>
        <taxon>Alicyclobacillaceae</taxon>
        <taxon>Alicyclobacillus</taxon>
    </lineage>
</organism>
<feature type="region of interest" description="Disordered" evidence="1">
    <location>
        <begin position="72"/>
        <end position="104"/>
    </location>
</feature>
<evidence type="ECO:0000313" key="3">
    <source>
        <dbReference type="EMBL" id="MBF8378138.1"/>
    </source>
</evidence>
<dbReference type="Proteomes" id="UP000642910">
    <property type="component" value="Unassembled WGS sequence"/>
</dbReference>
<protein>
    <submittedName>
        <fullName evidence="3">DUF1659 domain-containing protein</fullName>
    </submittedName>
</protein>